<feature type="region of interest" description="Disordered" evidence="1">
    <location>
        <begin position="814"/>
        <end position="889"/>
    </location>
</feature>
<feature type="compositionally biased region" description="Low complexity" evidence="1">
    <location>
        <begin position="78"/>
        <end position="87"/>
    </location>
</feature>
<dbReference type="Gene3D" id="2.30.29.30">
    <property type="entry name" value="Pleckstrin-homology domain (PH domain)/Phosphotyrosine-binding domain (PTB)"/>
    <property type="match status" value="1"/>
</dbReference>
<gene>
    <name evidence="2" type="ORF">BCR39DRAFT_551583</name>
</gene>
<feature type="compositionally biased region" description="Polar residues" evidence="1">
    <location>
        <begin position="328"/>
        <end position="352"/>
    </location>
</feature>
<feature type="compositionally biased region" description="Polar residues" evidence="1">
    <location>
        <begin position="99"/>
        <end position="108"/>
    </location>
</feature>
<dbReference type="OrthoDB" id="43122at2759"/>
<dbReference type="AlphaFoldDB" id="A0A1Y2AIS7"/>
<accession>A0A1Y2AIS7</accession>
<organism evidence="2 3">
    <name type="scientific">Naematelia encephala</name>
    <dbReference type="NCBI Taxonomy" id="71784"/>
    <lineage>
        <taxon>Eukaryota</taxon>
        <taxon>Fungi</taxon>
        <taxon>Dikarya</taxon>
        <taxon>Basidiomycota</taxon>
        <taxon>Agaricomycotina</taxon>
        <taxon>Tremellomycetes</taxon>
        <taxon>Tremellales</taxon>
        <taxon>Naemateliaceae</taxon>
        <taxon>Naematelia</taxon>
    </lineage>
</organism>
<feature type="compositionally biased region" description="Pro residues" evidence="1">
    <location>
        <begin position="437"/>
        <end position="456"/>
    </location>
</feature>
<feature type="compositionally biased region" description="Pro residues" evidence="1">
    <location>
        <begin position="489"/>
        <end position="501"/>
    </location>
</feature>
<feature type="region of interest" description="Disordered" evidence="1">
    <location>
        <begin position="73"/>
        <end position="117"/>
    </location>
</feature>
<dbReference type="InterPro" id="IPR011993">
    <property type="entry name" value="PH-like_dom_sf"/>
</dbReference>
<feature type="compositionally biased region" description="Basic residues" evidence="1">
    <location>
        <begin position="761"/>
        <end position="775"/>
    </location>
</feature>
<feature type="region of interest" description="Disordered" evidence="1">
    <location>
        <begin position="901"/>
        <end position="959"/>
    </location>
</feature>
<feature type="compositionally biased region" description="Basic and acidic residues" evidence="1">
    <location>
        <begin position="937"/>
        <end position="946"/>
    </location>
</feature>
<dbReference type="InterPro" id="IPR029071">
    <property type="entry name" value="Ubiquitin-like_domsf"/>
</dbReference>
<dbReference type="EMBL" id="MCFC01000093">
    <property type="protein sequence ID" value="ORY22436.1"/>
    <property type="molecule type" value="Genomic_DNA"/>
</dbReference>
<reference evidence="2 3" key="1">
    <citation type="submission" date="2016-07" db="EMBL/GenBank/DDBJ databases">
        <title>Pervasive Adenine N6-methylation of Active Genes in Fungi.</title>
        <authorList>
            <consortium name="DOE Joint Genome Institute"/>
            <person name="Mondo S.J."/>
            <person name="Dannebaum R.O."/>
            <person name="Kuo R.C."/>
            <person name="Labutti K."/>
            <person name="Haridas S."/>
            <person name="Kuo A."/>
            <person name="Salamov A."/>
            <person name="Ahrendt S.R."/>
            <person name="Lipzen A."/>
            <person name="Sullivan W."/>
            <person name="Andreopoulos W.B."/>
            <person name="Clum A."/>
            <person name="Lindquist E."/>
            <person name="Daum C."/>
            <person name="Ramamoorthy G.K."/>
            <person name="Gryganskyi A."/>
            <person name="Culley D."/>
            <person name="Magnuson J.K."/>
            <person name="James T.Y."/>
            <person name="O'Malley M.A."/>
            <person name="Stajich J.E."/>
            <person name="Spatafora J.W."/>
            <person name="Visel A."/>
            <person name="Grigoriev I.V."/>
        </authorList>
    </citation>
    <scope>NUCLEOTIDE SEQUENCE [LARGE SCALE GENOMIC DNA]</scope>
    <source>
        <strain evidence="2 3">68-887.2</strain>
    </source>
</reference>
<feature type="region of interest" description="Disordered" evidence="1">
    <location>
        <begin position="552"/>
        <end position="581"/>
    </location>
</feature>
<sequence>MSSTTHDGLGFTQHDSYFGQPQQYGQFVPASGDFHPGNIDDIIYRYSAELGRGAGTPTEGIYARDGLWDDDEVSEAHTAGASSSGTSVNLKKSVKGRSRSGTVSSITNPDEKSGVWNWGRKSPYMGSESPIIPFIPHAEEMLEKPVKALKKIKSRNTLRGKGRKGELSVVVDPDESFEAPPPLPPTPASFITNSSPALSSNSFYSPTTYPSRLNPKVNDENSVPVETGSKAKSSWKRGMEKLFRSKSSQALREVFHKDSTPPPVPALPKPVLRPSGKPFSSSTPPMPLSETRRNNIYSFLSPPPTASSESFSLPTHPSLPLDPFASSLDLSSNNLPRSPSTLASPQLGSPLQPTRPRLSRHSPSLRDLKSFFPSKPTMSKAKSLANIRAEVRGPLSAPPERTEFFPPSRLAKRMSSVIGLSSYIDRHPPSVIHELPSPLPTPGPMDSPPLLPPKPPFSGGGSLRSAASTSNLSSSTPVLSIDTSGSPNWPSPPSSPLPPIPSSGSPNKLNAIQRSASGAVLLPRSRSTSMSLNAPPTSSSFFDLYEQLGIWPTPDKDKANQKKQAEQVSPEPASPSRSRTPEAAMLIPPALSESPSVTFSAGSWEAHVNAFPLVDDPIQMQTSLEFAGLDTTLSDEGVSEVLSNISMAAASSSSTNTGNLNTSTSTTSGETTRAPQSKGNATGSSSFWGGSRRASGSGDSSRHSSRRSSIDRHPASWYHGNPESSSESEDEQDDVPLSLLKQDDMPLSQLHPQAAEAQRLERRKTQKKRAAKVRGKVLVQGRNPGEGTNWDGENGVPADVLKSKLEKLVMSGEYGNASVPSSERTRMEPISTEGSTRPLRFGPPKRSTTDPATQPSVEISKNVGRSNTSARPSSSRHPELVAPPPPSALSPVILGASPVIRQDASSSSTSSYDRHVAAGPSTSALTRSSKTLTRQPTKAERHRAPDVSRSSTSTSQVPLPAPVAFVPQQRARSHSNATPMLSADVPHTRSVTEPLPLARPGVKITSFVNSVNGRPTVLDIHPETTAKDVLNQAYARGEIGVADKGMGWVVVEVFAEVGCERQVREYELLTSVTRGWDKTNRGNCFVIRQSNAASSTWSRAVPTSAPFLGAFVQLETKKGKWSKRYLETRGGQLFLAKNEKNKEEIHINTVFFDVHIVTRQMSTPKPFVFVLKRMDPAASFENPNEYMYTFCAEEGTAWKLACAIYDARSYTLATTQPYLVAGGLAQQQGAGLVRKHSTTKGDKPLVDLQATKEKASSAFTGRGLLKL</sequence>
<feature type="compositionally biased region" description="Basic and acidic residues" evidence="1">
    <location>
        <begin position="554"/>
        <end position="565"/>
    </location>
</feature>
<dbReference type="InParanoid" id="A0A1Y2AIS7"/>
<feature type="compositionally biased region" description="Low complexity" evidence="1">
    <location>
        <begin position="463"/>
        <end position="476"/>
    </location>
</feature>
<proteinExistence type="predicted"/>
<feature type="compositionally biased region" description="Polar residues" evidence="1">
    <location>
        <begin position="306"/>
        <end position="315"/>
    </location>
</feature>
<feature type="region of interest" description="Disordered" evidence="1">
    <location>
        <begin position="649"/>
        <end position="796"/>
    </location>
</feature>
<dbReference type="Proteomes" id="UP000193986">
    <property type="component" value="Unassembled WGS sequence"/>
</dbReference>
<comment type="caution">
    <text evidence="2">The sequence shown here is derived from an EMBL/GenBank/DDBJ whole genome shotgun (WGS) entry which is preliminary data.</text>
</comment>
<feature type="compositionally biased region" description="Low complexity" evidence="1">
    <location>
        <begin position="683"/>
        <end position="699"/>
    </location>
</feature>
<feature type="region of interest" description="Disordered" evidence="1">
    <location>
        <begin position="160"/>
        <end position="379"/>
    </location>
</feature>
<feature type="compositionally biased region" description="Polar residues" evidence="1">
    <location>
        <begin position="189"/>
        <end position="211"/>
    </location>
</feature>
<feature type="compositionally biased region" description="Polar residues" evidence="1">
    <location>
        <begin position="920"/>
        <end position="936"/>
    </location>
</feature>
<feature type="compositionally biased region" description="Polar residues" evidence="1">
    <location>
        <begin position="849"/>
        <end position="875"/>
    </location>
</feature>
<dbReference type="SUPFAM" id="SSF54236">
    <property type="entry name" value="Ubiquitin-like"/>
    <property type="match status" value="1"/>
</dbReference>
<dbReference type="SUPFAM" id="SSF50729">
    <property type="entry name" value="PH domain-like"/>
    <property type="match status" value="1"/>
</dbReference>
<dbReference type="STRING" id="71784.A0A1Y2AIS7"/>
<evidence type="ECO:0008006" key="4">
    <source>
        <dbReference type="Google" id="ProtNLM"/>
    </source>
</evidence>
<feature type="region of interest" description="Disordered" evidence="1">
    <location>
        <begin position="1"/>
        <end position="24"/>
    </location>
</feature>
<feature type="region of interest" description="Disordered" evidence="1">
    <location>
        <begin position="427"/>
        <end position="510"/>
    </location>
</feature>
<feature type="compositionally biased region" description="Polar residues" evidence="1">
    <location>
        <begin position="13"/>
        <end position="24"/>
    </location>
</feature>
<evidence type="ECO:0000256" key="1">
    <source>
        <dbReference type="SAM" id="MobiDB-lite"/>
    </source>
</evidence>
<feature type="compositionally biased region" description="Low complexity" evidence="1">
    <location>
        <begin position="649"/>
        <end position="674"/>
    </location>
</feature>
<keyword evidence="3" id="KW-1185">Reference proteome</keyword>
<feature type="compositionally biased region" description="Polar residues" evidence="1">
    <location>
        <begin position="948"/>
        <end position="957"/>
    </location>
</feature>
<name>A0A1Y2AIS7_9TREE</name>
<evidence type="ECO:0000313" key="2">
    <source>
        <dbReference type="EMBL" id="ORY22436.1"/>
    </source>
</evidence>
<evidence type="ECO:0000313" key="3">
    <source>
        <dbReference type="Proteomes" id="UP000193986"/>
    </source>
</evidence>
<protein>
    <recommendedName>
        <fullName evidence="4">PH domain-containing protein</fullName>
    </recommendedName>
</protein>